<dbReference type="GO" id="GO:0005789">
    <property type="term" value="C:endoplasmic reticulum membrane"/>
    <property type="evidence" value="ECO:0007669"/>
    <property type="project" value="UniProtKB-SubCell"/>
</dbReference>
<feature type="compositionally biased region" description="Pro residues" evidence="14">
    <location>
        <begin position="54"/>
        <end position="66"/>
    </location>
</feature>
<dbReference type="PANTHER" id="PTHR45679:SF5">
    <property type="entry name" value="ER DEGRADATION-ENHANCING ALPHA-MANNOSIDASE-LIKE PROTEIN 1"/>
    <property type="match status" value="1"/>
</dbReference>
<evidence type="ECO:0000256" key="9">
    <source>
        <dbReference type="ARBA" id="ARBA00023230"/>
    </source>
</evidence>
<feature type="region of interest" description="Disordered" evidence="14">
    <location>
        <begin position="52"/>
        <end position="74"/>
    </location>
</feature>
<dbReference type="GO" id="GO:1904380">
    <property type="term" value="P:endoplasmic reticulum mannose trimming"/>
    <property type="evidence" value="ECO:0007669"/>
    <property type="project" value="InterPro"/>
</dbReference>
<dbReference type="AlphaFoldDB" id="A0A7J8HNX1"/>
<dbReference type="SUPFAM" id="SSF48225">
    <property type="entry name" value="Seven-hairpin glycosidases"/>
    <property type="match status" value="1"/>
</dbReference>
<dbReference type="PANTHER" id="PTHR45679">
    <property type="entry name" value="ER DEGRADATION-ENHANCING ALPHA-MANNOSIDASE-LIKE PROTEIN 2"/>
    <property type="match status" value="1"/>
</dbReference>
<evidence type="ECO:0000256" key="11">
    <source>
        <dbReference type="PIRSR" id="PIRSR601382-1"/>
    </source>
</evidence>
<keyword evidence="4" id="KW-0256">Endoplasmic reticulum</keyword>
<proteinExistence type="inferred from homology"/>
<comment type="caution">
    <text evidence="16">The sequence shown here is derived from an EMBL/GenBank/DDBJ whole genome shotgun (WGS) entry which is preliminary data.</text>
</comment>
<dbReference type="GO" id="GO:0006986">
    <property type="term" value="P:response to unfolded protein"/>
    <property type="evidence" value="ECO:0007669"/>
    <property type="project" value="UniProtKB-KW"/>
</dbReference>
<dbReference type="Gene3D" id="1.50.10.10">
    <property type="match status" value="1"/>
</dbReference>
<sequence>MRRALALGLLLLLRLGLHGVLWLALGLAPGPGPQRRFPLGLGFPRLGGLGRAAPPAPRPPWLPPPGAGAEGRRPRPGVCGAARWGYVPGARGRGRDEYERRYSRAFPPQLRAQMRDLARGMFVFGYDNYMAHAFPQDELNPIHCRGRGPDRGDPSNLNINDVLGNYSLTLVDALDTLAIMGNSSEFQKAVKLVINTVSFDKDSTVQVFEATIRVLGSLLSAHRIITDSKQPFGDMTIQDYDNELLHMAHDLAVRLLPAFENTRTGIPYPRVNLKTGVPPDSNNETCTAGAGSLLVEFGILSRLLGDSTFEWVARRAVKALWSLRSNDTGLLGNVVDIQTGRWVGKQSGLGAGLDSFYEYLLKSYILFGEKEDLEMFNAAYQSIQSYLRRGREACNEGEGDPPLYVNVNMFSGQLMNTWIDSLQAFFPGLQVLMGDVEDAICLHAFYYAIWKRYGALPERFNWQLQAPDVLFYPLRPELVESTYLLYQATKNPFYLHVGMDILQSLEKYTRVKCGYATLHHVIDKSKEDRMESFFLSETCKYLYLLFDEENPVHKSGTRYMFTTEGHVVSVDKQLREAPWREEVFPNGGPDRRPPDFKAINSSSNCSRVPDERRYSLPLKSIYMRQIDQMVGLI</sequence>
<evidence type="ECO:0000256" key="10">
    <source>
        <dbReference type="ARBA" id="ARBA00060207"/>
    </source>
</evidence>
<comment type="subcellular location">
    <subcellularLocation>
        <location evidence="1">Endoplasmic reticulum membrane</location>
        <topology evidence="1">Single-pass type II membrane protein</topology>
    </subcellularLocation>
</comment>
<evidence type="ECO:0000256" key="1">
    <source>
        <dbReference type="ARBA" id="ARBA00004648"/>
    </source>
</evidence>
<evidence type="ECO:0000256" key="15">
    <source>
        <dbReference type="SAM" id="SignalP"/>
    </source>
</evidence>
<evidence type="ECO:0000256" key="12">
    <source>
        <dbReference type="PIRSR" id="PIRSR601382-2"/>
    </source>
</evidence>
<evidence type="ECO:0000256" key="14">
    <source>
        <dbReference type="SAM" id="MobiDB-lite"/>
    </source>
</evidence>
<comment type="cofactor">
    <cofactor evidence="12">
        <name>Ca(2+)</name>
        <dbReference type="ChEBI" id="CHEBI:29108"/>
    </cofactor>
</comment>
<organism evidence="16 17">
    <name type="scientific">Rousettus aegyptiacus</name>
    <name type="common">Egyptian fruit bat</name>
    <name type="synonym">Pteropus aegyptiacus</name>
    <dbReference type="NCBI Taxonomy" id="9407"/>
    <lineage>
        <taxon>Eukaryota</taxon>
        <taxon>Metazoa</taxon>
        <taxon>Chordata</taxon>
        <taxon>Craniata</taxon>
        <taxon>Vertebrata</taxon>
        <taxon>Euteleostomi</taxon>
        <taxon>Mammalia</taxon>
        <taxon>Eutheria</taxon>
        <taxon>Laurasiatheria</taxon>
        <taxon>Chiroptera</taxon>
        <taxon>Yinpterochiroptera</taxon>
        <taxon>Pteropodoidea</taxon>
        <taxon>Pteropodidae</taxon>
        <taxon>Rousettinae</taxon>
        <taxon>Rousettus</taxon>
    </lineage>
</organism>
<dbReference type="FunFam" id="1.50.10.10:FF:000016">
    <property type="entry name" value="alpha-1,2-Mannosidase"/>
    <property type="match status" value="1"/>
</dbReference>
<dbReference type="Proteomes" id="UP000593571">
    <property type="component" value="Unassembled WGS sequence"/>
</dbReference>
<evidence type="ECO:0000256" key="13">
    <source>
        <dbReference type="RuleBase" id="RU361193"/>
    </source>
</evidence>
<evidence type="ECO:0000256" key="6">
    <source>
        <dbReference type="ARBA" id="ARBA00022989"/>
    </source>
</evidence>
<dbReference type="InterPro" id="IPR036026">
    <property type="entry name" value="Seven-hairpin_glycosidases"/>
</dbReference>
<dbReference type="GO" id="GO:1904154">
    <property type="term" value="P:positive regulation of retrograde protein transport, ER to cytosol"/>
    <property type="evidence" value="ECO:0007669"/>
    <property type="project" value="UniProtKB-ARBA"/>
</dbReference>
<keyword evidence="17" id="KW-1185">Reference proteome</keyword>
<dbReference type="Pfam" id="PF01532">
    <property type="entry name" value="Glyco_hydro_47"/>
    <property type="match status" value="1"/>
</dbReference>
<evidence type="ECO:0000256" key="4">
    <source>
        <dbReference type="ARBA" id="ARBA00022824"/>
    </source>
</evidence>
<feature type="active site" description="Proton donor" evidence="11">
    <location>
        <position position="458"/>
    </location>
</feature>
<accession>A0A7J8HNX1</accession>
<keyword evidence="5" id="KW-0735">Signal-anchor</keyword>
<evidence type="ECO:0000256" key="2">
    <source>
        <dbReference type="ARBA" id="ARBA00007658"/>
    </source>
</evidence>
<dbReference type="EC" id="3.2.1.-" evidence="13"/>
<protein>
    <recommendedName>
        <fullName evidence="13">alpha-1,2-Mannosidase</fullName>
        <ecNumber evidence="13">3.2.1.-</ecNumber>
    </recommendedName>
</protein>
<keyword evidence="15" id="KW-0732">Signal</keyword>
<comment type="similarity">
    <text evidence="2 13">Belongs to the glycosyl hydrolase 47 family.</text>
</comment>
<evidence type="ECO:0000256" key="3">
    <source>
        <dbReference type="ARBA" id="ARBA00022692"/>
    </source>
</evidence>
<dbReference type="GO" id="GO:0005509">
    <property type="term" value="F:calcium ion binding"/>
    <property type="evidence" value="ECO:0007669"/>
    <property type="project" value="InterPro"/>
</dbReference>
<feature type="active site" evidence="11">
    <location>
        <position position="477"/>
    </location>
</feature>
<feature type="chain" id="PRO_5029821674" description="alpha-1,2-Mannosidase" evidence="15">
    <location>
        <begin position="20"/>
        <end position="633"/>
    </location>
</feature>
<dbReference type="InterPro" id="IPR012341">
    <property type="entry name" value="6hp_glycosidase-like_sf"/>
</dbReference>
<feature type="active site" evidence="11">
    <location>
        <position position="354"/>
    </location>
</feature>
<gene>
    <name evidence="16" type="ORF">HJG63_004271</name>
</gene>
<keyword evidence="7" id="KW-0472">Membrane</keyword>
<feature type="active site" description="Proton donor" evidence="11">
    <location>
        <position position="209"/>
    </location>
</feature>
<comment type="function">
    <text evidence="10">Extracts misfolded glycoproteins, but not glycoproteins undergoing productive folding, from the calnexin cycle. It is directly involved in endoplasmic reticulum-associated degradation (ERAD) and targets misfolded glycoproteins for degradation in an N-glycan-independent manner, probably by forming a complex with SEL1L. It has low mannosidase activity, catalyzing mannose trimming from Man8GlcNAc2 to Man7GlcNAc2.</text>
</comment>
<keyword evidence="13" id="KW-0378">Hydrolase</keyword>
<evidence type="ECO:0000313" key="16">
    <source>
        <dbReference type="EMBL" id="KAF6473993.1"/>
    </source>
</evidence>
<dbReference type="InterPro" id="IPR044674">
    <property type="entry name" value="EDEM1/2/3"/>
</dbReference>
<name>A0A7J8HNX1_ROUAE</name>
<keyword evidence="12" id="KW-0106">Calcium</keyword>
<keyword evidence="8" id="KW-0325">Glycoprotein</keyword>
<dbReference type="InterPro" id="IPR001382">
    <property type="entry name" value="Glyco_hydro_47"/>
</dbReference>
<evidence type="ECO:0000256" key="7">
    <source>
        <dbReference type="ARBA" id="ARBA00023136"/>
    </source>
</evidence>
<keyword evidence="9" id="KW-0834">Unfolded protein response</keyword>
<dbReference type="EMBL" id="JACASE010000004">
    <property type="protein sequence ID" value="KAF6473993.1"/>
    <property type="molecule type" value="Genomic_DNA"/>
</dbReference>
<keyword evidence="13" id="KW-0326">Glycosidase</keyword>
<feature type="binding site" evidence="12">
    <location>
        <position position="563"/>
    </location>
    <ligand>
        <name>Ca(2+)</name>
        <dbReference type="ChEBI" id="CHEBI:29108"/>
    </ligand>
</feature>
<evidence type="ECO:0000256" key="5">
    <source>
        <dbReference type="ARBA" id="ARBA00022968"/>
    </source>
</evidence>
<keyword evidence="6" id="KW-1133">Transmembrane helix</keyword>
<dbReference type="GO" id="GO:0044322">
    <property type="term" value="C:endoplasmic reticulum quality control compartment"/>
    <property type="evidence" value="ECO:0007669"/>
    <property type="project" value="GOC"/>
</dbReference>
<dbReference type="PRINTS" id="PR00747">
    <property type="entry name" value="GLYHDRLASE47"/>
</dbReference>
<evidence type="ECO:0000256" key="8">
    <source>
        <dbReference type="ARBA" id="ARBA00023180"/>
    </source>
</evidence>
<reference evidence="16 17" key="1">
    <citation type="journal article" date="2020" name="Nature">
        <title>Six reference-quality genomes reveal evolution of bat adaptations.</title>
        <authorList>
            <person name="Jebb D."/>
            <person name="Huang Z."/>
            <person name="Pippel M."/>
            <person name="Hughes G.M."/>
            <person name="Lavrichenko K."/>
            <person name="Devanna P."/>
            <person name="Winkler S."/>
            <person name="Jermiin L.S."/>
            <person name="Skirmuntt E.C."/>
            <person name="Katzourakis A."/>
            <person name="Burkitt-Gray L."/>
            <person name="Ray D.A."/>
            <person name="Sullivan K.A.M."/>
            <person name="Roscito J.G."/>
            <person name="Kirilenko B.M."/>
            <person name="Davalos L.M."/>
            <person name="Corthals A.P."/>
            <person name="Power M.L."/>
            <person name="Jones G."/>
            <person name="Ransome R.D."/>
            <person name="Dechmann D.K.N."/>
            <person name="Locatelli A.G."/>
            <person name="Puechmaille S.J."/>
            <person name="Fedrigo O."/>
            <person name="Jarvis E.D."/>
            <person name="Hiller M."/>
            <person name="Vernes S.C."/>
            <person name="Myers E.W."/>
            <person name="Teeling E.C."/>
        </authorList>
    </citation>
    <scope>NUCLEOTIDE SEQUENCE [LARGE SCALE GENOMIC DNA]</scope>
    <source>
        <strain evidence="16">MRouAeg1</strain>
        <tissue evidence="16">Muscle</tissue>
    </source>
</reference>
<dbReference type="GO" id="GO:0005975">
    <property type="term" value="P:carbohydrate metabolic process"/>
    <property type="evidence" value="ECO:0007669"/>
    <property type="project" value="InterPro"/>
</dbReference>
<feature type="signal peptide" evidence="15">
    <location>
        <begin position="1"/>
        <end position="19"/>
    </location>
</feature>
<dbReference type="OrthoDB" id="8118055at2759"/>
<evidence type="ECO:0000313" key="17">
    <source>
        <dbReference type="Proteomes" id="UP000593571"/>
    </source>
</evidence>
<keyword evidence="12" id="KW-0479">Metal-binding</keyword>
<dbReference type="GO" id="GO:0004571">
    <property type="term" value="F:mannosyl-oligosaccharide 1,2-alpha-mannosidase activity"/>
    <property type="evidence" value="ECO:0007669"/>
    <property type="project" value="InterPro"/>
</dbReference>
<keyword evidence="3" id="KW-0812">Transmembrane</keyword>